<protein>
    <submittedName>
        <fullName evidence="1">Alpha/beta hydrolase fold-domain-containing protein</fullName>
    </submittedName>
</protein>
<proteinExistence type="predicted"/>
<keyword evidence="1" id="KW-0378">Hydrolase</keyword>
<comment type="caution">
    <text evidence="1">The sequence shown here is derived from an EMBL/GenBank/DDBJ whole genome shotgun (WGS) entry which is preliminary data.</text>
</comment>
<evidence type="ECO:0000313" key="2">
    <source>
        <dbReference type="Proteomes" id="UP001497680"/>
    </source>
</evidence>
<gene>
    <name evidence="1" type="ORF">F4821DRAFT_86327</name>
</gene>
<sequence>MSTNNDPKRQPGGAGPLEIFLTVLPKIPLIFKVILLHLLGRSESAQYLDLKSDVTISVLRSMLSPGKPRPISEIQAMTLRDPGVKGKMWVSTMSSKVPPEENIRDALFAAIDGLSGPEQEGAPPLAVPDIISVEAEWTGYRAAATKDSKPPMIPEEHKYRELMKECTSRTTILYFHGGAYYLCDPSTHRPIVAKLARLTGGRAYSVRYRLAPQHPFPAALLDALVSYFTLLYPPPGAVHEAVAPEDLIIAGDSAGGNLCLALLQILLELRRQKRKVFWFGAEREVPLPAGVTPLSPWLDLVQSMPSLTRNGKWDYLPPPRILSPAHQPPADNIWPASPPRKHFYVADEYMLHPLGSLQLNKSWEGAPPMYICCGWECLQDEDRYLVSKLTRDGVTVVFEEFQAMPHIFAAMIPGSAEARRCVDGITGFIKAVCEDPQKVKPSYKMVKAKTLEEVAIDPAQLTSFTDADVRDMALHAAAGRQRPLPDVDVPAKL</sequence>
<dbReference type="Proteomes" id="UP001497680">
    <property type="component" value="Unassembled WGS sequence"/>
</dbReference>
<organism evidence="1 2">
    <name type="scientific">Hypoxylon rubiginosum</name>
    <dbReference type="NCBI Taxonomy" id="110542"/>
    <lineage>
        <taxon>Eukaryota</taxon>
        <taxon>Fungi</taxon>
        <taxon>Dikarya</taxon>
        <taxon>Ascomycota</taxon>
        <taxon>Pezizomycotina</taxon>
        <taxon>Sordariomycetes</taxon>
        <taxon>Xylariomycetidae</taxon>
        <taxon>Xylariales</taxon>
        <taxon>Hypoxylaceae</taxon>
        <taxon>Hypoxylon</taxon>
    </lineage>
</organism>
<keyword evidence="2" id="KW-1185">Reference proteome</keyword>
<reference evidence="1 2" key="1">
    <citation type="journal article" date="2022" name="New Phytol.">
        <title>Ecological generalism drives hyperdiversity of secondary metabolite gene clusters in xylarialean endophytes.</title>
        <authorList>
            <person name="Franco M.E.E."/>
            <person name="Wisecaver J.H."/>
            <person name="Arnold A.E."/>
            <person name="Ju Y.M."/>
            <person name="Slot J.C."/>
            <person name="Ahrendt S."/>
            <person name="Moore L.P."/>
            <person name="Eastman K.E."/>
            <person name="Scott K."/>
            <person name="Konkel Z."/>
            <person name="Mondo S.J."/>
            <person name="Kuo A."/>
            <person name="Hayes R.D."/>
            <person name="Haridas S."/>
            <person name="Andreopoulos B."/>
            <person name="Riley R."/>
            <person name="LaButti K."/>
            <person name="Pangilinan J."/>
            <person name="Lipzen A."/>
            <person name="Amirebrahimi M."/>
            <person name="Yan J."/>
            <person name="Adam C."/>
            <person name="Keymanesh K."/>
            <person name="Ng V."/>
            <person name="Louie K."/>
            <person name="Northen T."/>
            <person name="Drula E."/>
            <person name="Henrissat B."/>
            <person name="Hsieh H.M."/>
            <person name="Youens-Clark K."/>
            <person name="Lutzoni F."/>
            <person name="Miadlikowska J."/>
            <person name="Eastwood D.C."/>
            <person name="Hamelin R.C."/>
            <person name="Grigoriev I.V."/>
            <person name="U'Ren J.M."/>
        </authorList>
    </citation>
    <scope>NUCLEOTIDE SEQUENCE [LARGE SCALE GENOMIC DNA]</scope>
    <source>
        <strain evidence="1 2">ER1909</strain>
    </source>
</reference>
<name>A0ACC0D7E2_9PEZI</name>
<accession>A0ACC0D7E2</accession>
<evidence type="ECO:0000313" key="1">
    <source>
        <dbReference type="EMBL" id="KAI6088644.1"/>
    </source>
</evidence>
<dbReference type="EMBL" id="MU394300">
    <property type="protein sequence ID" value="KAI6088644.1"/>
    <property type="molecule type" value="Genomic_DNA"/>
</dbReference>